<accession>Q0WSU3</accession>
<name>Q0WSU3_ARATH</name>
<dbReference type="AlphaFoldDB" id="Q0WSU3"/>
<sequence length="46" mass="5224">MQRTIIPSLLGGTIFILLRSIKGMRKGIRTFPLMSHRVSVSKKEII</sequence>
<evidence type="ECO:0000313" key="1">
    <source>
        <dbReference type="EMBL" id="BAE99805.1"/>
    </source>
</evidence>
<protein>
    <submittedName>
        <fullName evidence="1">Uncharacterized protein</fullName>
    </submittedName>
</protein>
<dbReference type="EMBL" id="AK227826">
    <property type="protein sequence ID" value="BAE99805.1"/>
    <property type="molecule type" value="mRNA"/>
</dbReference>
<organism evidence="1">
    <name type="scientific">Arabidopsis thaliana</name>
    <name type="common">Mouse-ear cress</name>
    <dbReference type="NCBI Taxonomy" id="3702"/>
    <lineage>
        <taxon>Eukaryota</taxon>
        <taxon>Viridiplantae</taxon>
        <taxon>Streptophyta</taxon>
        <taxon>Embryophyta</taxon>
        <taxon>Tracheophyta</taxon>
        <taxon>Spermatophyta</taxon>
        <taxon>Magnoliopsida</taxon>
        <taxon>eudicotyledons</taxon>
        <taxon>Gunneridae</taxon>
        <taxon>Pentapetalae</taxon>
        <taxon>rosids</taxon>
        <taxon>malvids</taxon>
        <taxon>Brassicales</taxon>
        <taxon>Brassicaceae</taxon>
        <taxon>Camelineae</taxon>
        <taxon>Arabidopsis</taxon>
    </lineage>
</organism>
<reference evidence="1" key="1">
    <citation type="submission" date="2006-07" db="EMBL/GenBank/DDBJ databases">
        <title>Large-scale analysis of RIKEN Arabidopsis full-length (RAFL) cDNAs.</title>
        <authorList>
            <person name="Totoki Y."/>
            <person name="Seki M."/>
            <person name="Ishida J."/>
            <person name="Nakajima M."/>
            <person name="Enju A."/>
            <person name="Morosawa T."/>
            <person name="Kamiya A."/>
            <person name="Narusaka M."/>
            <person name="Shin-i T."/>
            <person name="Nakagawa M."/>
            <person name="Sakamoto N."/>
            <person name="Oishi K."/>
            <person name="Kohara Y."/>
            <person name="Kobayashi M."/>
            <person name="Toyoda A."/>
            <person name="Sakaki Y."/>
            <person name="Sakurai T."/>
            <person name="Iida K."/>
            <person name="Akiyama K."/>
            <person name="Satou M."/>
            <person name="Toyoda T."/>
            <person name="Konagaya A."/>
            <person name="Carninci P."/>
            <person name="Kawai J."/>
            <person name="Hayashizaki Y."/>
            <person name="Shinozaki K."/>
        </authorList>
    </citation>
    <scope>NUCLEOTIDE SEQUENCE</scope>
</reference>
<proteinExistence type="evidence at transcript level"/>